<proteinExistence type="predicted"/>
<evidence type="ECO:0000313" key="1">
    <source>
        <dbReference type="EMBL" id="MDP1453016.1"/>
    </source>
</evidence>
<name>A0AA90P6E6_9BACI</name>
<comment type="caution">
    <text evidence="1">The sequence shown here is derived from an EMBL/GenBank/DDBJ whole genome shotgun (WGS) entry which is preliminary data.</text>
</comment>
<gene>
    <name evidence="1" type="ORF">Q8G36_18710</name>
</gene>
<sequence>MNNWVSMLLNTGRKKNLLNRFGRNSNNRRGMMWASLLGLGVSAAAYGLRRNRNRNMLLPVQNVMNNIRTRTVGQMPKVAAITEFSKELVPDKNPLTNK</sequence>
<evidence type="ECO:0000313" key="2">
    <source>
        <dbReference type="Proteomes" id="UP001178275"/>
    </source>
</evidence>
<protein>
    <submittedName>
        <fullName evidence="1">Uncharacterized protein</fullName>
    </submittedName>
</protein>
<reference evidence="1" key="1">
    <citation type="submission" date="2023-07" db="EMBL/GenBank/DDBJ databases">
        <title>Murine gut Bacillus species.</title>
        <authorList>
            <person name="Gutman E."/>
            <person name="Hashuel R."/>
            <person name="Litvak Y."/>
        </authorList>
    </citation>
    <scope>NUCLEOTIDE SEQUENCE</scope>
    <source>
        <strain evidence="1">RU293</strain>
    </source>
</reference>
<dbReference type="AlphaFoldDB" id="A0AA90P6E6"/>
<dbReference type="Proteomes" id="UP001178275">
    <property type="component" value="Unassembled WGS sequence"/>
</dbReference>
<dbReference type="RefSeq" id="WP_305161012.1">
    <property type="nucleotide sequence ID" value="NZ_JAUUTW010000021.1"/>
</dbReference>
<accession>A0AA90P6E6</accession>
<organism evidence="1 2">
    <name type="scientific">Peribacillus frigoritolerans</name>
    <dbReference type="NCBI Taxonomy" id="450367"/>
    <lineage>
        <taxon>Bacteria</taxon>
        <taxon>Bacillati</taxon>
        <taxon>Bacillota</taxon>
        <taxon>Bacilli</taxon>
        <taxon>Bacillales</taxon>
        <taxon>Bacillaceae</taxon>
        <taxon>Peribacillus</taxon>
    </lineage>
</organism>
<dbReference type="EMBL" id="JAUUTW010000021">
    <property type="protein sequence ID" value="MDP1453016.1"/>
    <property type="molecule type" value="Genomic_DNA"/>
</dbReference>